<dbReference type="PROSITE" id="PS51387">
    <property type="entry name" value="FAD_PCMH"/>
    <property type="match status" value="1"/>
</dbReference>
<dbReference type="GO" id="GO:0050614">
    <property type="term" value="F:Delta24-sterol reductase activity"/>
    <property type="evidence" value="ECO:0007669"/>
    <property type="project" value="UniProtKB-EC"/>
</dbReference>
<evidence type="ECO:0000256" key="5">
    <source>
        <dbReference type="ARBA" id="ARBA00023136"/>
    </source>
</evidence>
<dbReference type="GO" id="GO:0000246">
    <property type="term" value="F:Delta24(24-1) sterol reductase activity"/>
    <property type="evidence" value="ECO:0007669"/>
    <property type="project" value="TreeGrafter"/>
</dbReference>
<accession>A0A8E2EZ74</accession>
<dbReference type="OrthoDB" id="415825at2759"/>
<dbReference type="AlphaFoldDB" id="A0A8E2EZ74"/>
<dbReference type="InterPro" id="IPR036318">
    <property type="entry name" value="FAD-bd_PCMH-like_sf"/>
</dbReference>
<dbReference type="GO" id="GO:0016020">
    <property type="term" value="C:membrane"/>
    <property type="evidence" value="ECO:0007669"/>
    <property type="project" value="UniProtKB-SubCell"/>
</dbReference>
<evidence type="ECO:0000313" key="8">
    <source>
        <dbReference type="Proteomes" id="UP000250140"/>
    </source>
</evidence>
<evidence type="ECO:0000256" key="4">
    <source>
        <dbReference type="ARBA" id="ARBA00022989"/>
    </source>
</evidence>
<keyword evidence="4" id="KW-1133">Transmembrane helix</keyword>
<keyword evidence="5" id="KW-0472">Membrane</keyword>
<dbReference type="Gene3D" id="3.30.465.10">
    <property type="match status" value="1"/>
</dbReference>
<dbReference type="InterPro" id="IPR016166">
    <property type="entry name" value="FAD-bd_PCMH"/>
</dbReference>
<proteinExistence type="predicted"/>
<evidence type="ECO:0000256" key="1">
    <source>
        <dbReference type="ARBA" id="ARBA00004167"/>
    </source>
</evidence>
<dbReference type="EMBL" id="KV749823">
    <property type="protein sequence ID" value="OCL07627.1"/>
    <property type="molecule type" value="Genomic_DNA"/>
</dbReference>
<dbReference type="PANTHER" id="PTHR10801:SF10">
    <property type="entry name" value="FAD BINDING DOMAIN PROTEIN (AFU_ORTHOLOGUE AFUA_6G14300)"/>
    <property type="match status" value="1"/>
</dbReference>
<feature type="domain" description="FAD-binding PCMH-type" evidence="6">
    <location>
        <begin position="1"/>
        <end position="165"/>
    </location>
</feature>
<keyword evidence="8" id="KW-1185">Reference proteome</keyword>
<dbReference type="InterPro" id="IPR016169">
    <property type="entry name" value="FAD-bd_PCMH_sub2"/>
</dbReference>
<keyword evidence="3" id="KW-0812">Transmembrane</keyword>
<protein>
    <recommendedName>
        <fullName evidence="2">Delta(24)-sterol reductase</fullName>
        <ecNumber evidence="2">1.3.1.72</ecNumber>
    </recommendedName>
</protein>
<dbReference type="EC" id="1.3.1.72" evidence="2"/>
<dbReference type="GO" id="GO:0005737">
    <property type="term" value="C:cytoplasm"/>
    <property type="evidence" value="ECO:0007669"/>
    <property type="project" value="TreeGrafter"/>
</dbReference>
<dbReference type="InterPro" id="IPR006094">
    <property type="entry name" value="Oxid_FAD_bind_N"/>
</dbReference>
<dbReference type="Proteomes" id="UP000250140">
    <property type="component" value="Unassembled WGS sequence"/>
</dbReference>
<reference evidence="7 8" key="1">
    <citation type="journal article" date="2016" name="Nat. Commun.">
        <title>Ectomycorrhizal ecology is imprinted in the genome of the dominant symbiotic fungus Cenococcum geophilum.</title>
        <authorList>
            <consortium name="DOE Joint Genome Institute"/>
            <person name="Peter M."/>
            <person name="Kohler A."/>
            <person name="Ohm R.A."/>
            <person name="Kuo A."/>
            <person name="Krutzmann J."/>
            <person name="Morin E."/>
            <person name="Arend M."/>
            <person name="Barry K.W."/>
            <person name="Binder M."/>
            <person name="Choi C."/>
            <person name="Clum A."/>
            <person name="Copeland A."/>
            <person name="Grisel N."/>
            <person name="Haridas S."/>
            <person name="Kipfer T."/>
            <person name="LaButti K."/>
            <person name="Lindquist E."/>
            <person name="Lipzen A."/>
            <person name="Maire R."/>
            <person name="Meier B."/>
            <person name="Mihaltcheva S."/>
            <person name="Molinier V."/>
            <person name="Murat C."/>
            <person name="Poggeler S."/>
            <person name="Quandt C.A."/>
            <person name="Sperisen C."/>
            <person name="Tritt A."/>
            <person name="Tisserant E."/>
            <person name="Crous P.W."/>
            <person name="Henrissat B."/>
            <person name="Nehls U."/>
            <person name="Egli S."/>
            <person name="Spatafora J.W."/>
            <person name="Grigoriev I.V."/>
            <person name="Martin F.M."/>
        </authorList>
    </citation>
    <scope>NUCLEOTIDE SEQUENCE [LARGE SCALE GENOMIC DNA]</scope>
    <source>
        <strain evidence="7 8">CBS 207.34</strain>
    </source>
</reference>
<dbReference type="GO" id="GO:0008202">
    <property type="term" value="P:steroid metabolic process"/>
    <property type="evidence" value="ECO:0007669"/>
    <property type="project" value="TreeGrafter"/>
</dbReference>
<comment type="subcellular location">
    <subcellularLocation>
        <location evidence="1">Membrane</location>
        <topology evidence="1">Single-pass membrane protein</topology>
    </subcellularLocation>
</comment>
<dbReference type="PANTHER" id="PTHR10801">
    <property type="entry name" value="24-DEHYDROCHOLESTEROL REDUCTASE"/>
    <property type="match status" value="1"/>
</dbReference>
<name>A0A8E2EZ74_9PEZI</name>
<evidence type="ECO:0000313" key="7">
    <source>
        <dbReference type="EMBL" id="OCL07627.1"/>
    </source>
</evidence>
<dbReference type="FunFam" id="3.30.465.10:FF:000031">
    <property type="entry name" value="FAD binding domain protein"/>
    <property type="match status" value="1"/>
</dbReference>
<evidence type="ECO:0000259" key="6">
    <source>
        <dbReference type="PROSITE" id="PS51387"/>
    </source>
</evidence>
<evidence type="ECO:0000256" key="2">
    <source>
        <dbReference type="ARBA" id="ARBA00012405"/>
    </source>
</evidence>
<organism evidence="7 8">
    <name type="scientific">Glonium stellatum</name>
    <dbReference type="NCBI Taxonomy" id="574774"/>
    <lineage>
        <taxon>Eukaryota</taxon>
        <taxon>Fungi</taxon>
        <taxon>Dikarya</taxon>
        <taxon>Ascomycota</taxon>
        <taxon>Pezizomycotina</taxon>
        <taxon>Dothideomycetes</taxon>
        <taxon>Pleosporomycetidae</taxon>
        <taxon>Gloniales</taxon>
        <taxon>Gloniaceae</taxon>
        <taxon>Glonium</taxon>
    </lineage>
</organism>
<dbReference type="SUPFAM" id="SSF56176">
    <property type="entry name" value="FAD-binding/transporter-associated domain-like"/>
    <property type="match status" value="1"/>
</dbReference>
<dbReference type="GO" id="GO:0071949">
    <property type="term" value="F:FAD binding"/>
    <property type="evidence" value="ECO:0007669"/>
    <property type="project" value="InterPro"/>
</dbReference>
<evidence type="ECO:0000256" key="3">
    <source>
        <dbReference type="ARBA" id="ARBA00022692"/>
    </source>
</evidence>
<sequence>MEAHKKAIAKIAASVRYFFERNEPYRIFHGSTNSTRPYQRNKTVDISALSNVLMVDVKSRTALVEPNVPMDRLVESTLKHNLIPPVVMEFPGITAGGGFAGTSGESSSFKYGFFNRTINSVEMTLANGDIVTASEQENADLFHGASGAVGSLGITTMIELQLVEAKRYVKTTYYPVQSIASAIEKVQKETLNTDLDYVDGIVFSKDHAAIITGELTDDLPENTQVQRFSDAKDPWYYLHVKDRTCSATSPITEYIPIAEYLFRYDRGGFWVGRSAFEYFRFPFNRFTRWWLDDFVHTRMLYKALHASSMSKNYIVQDLALPYATAEQFINYTAESFGIWPLWLCPLRQSPSPTLHPHFLEKEADGSLKPMLNIGLWGWGPSQQDIALMKNRELERKLREFRGMKWLYAHTYYTEKEFWDIYDRTWYDELRKKYHATSLPSVWQKVKVNETVDRSWSAWFLALWPIGGFWGIRKAIQSGQYLIARNSTWKLRDKPVEK</sequence>
<gene>
    <name evidence="7" type="ORF">AOQ84DRAFT_440081</name>
</gene>
<dbReference type="InterPro" id="IPR040165">
    <property type="entry name" value="Diminuto-like"/>
</dbReference>
<dbReference type="Pfam" id="PF01565">
    <property type="entry name" value="FAD_binding_4"/>
    <property type="match status" value="1"/>
</dbReference>